<proteinExistence type="predicted"/>
<dbReference type="EMBL" id="JAPCID010000065">
    <property type="protein sequence ID" value="MDA0141789.1"/>
    <property type="molecule type" value="Genomic_DNA"/>
</dbReference>
<keyword evidence="2" id="KW-1185">Reference proteome</keyword>
<organism evidence="1 2">
    <name type="scientific">Solirubrobacter deserti</name>
    <dbReference type="NCBI Taxonomy" id="2282478"/>
    <lineage>
        <taxon>Bacteria</taxon>
        <taxon>Bacillati</taxon>
        <taxon>Actinomycetota</taxon>
        <taxon>Thermoleophilia</taxon>
        <taxon>Solirubrobacterales</taxon>
        <taxon>Solirubrobacteraceae</taxon>
        <taxon>Solirubrobacter</taxon>
    </lineage>
</organism>
<protein>
    <submittedName>
        <fullName evidence="1">Uncharacterized protein</fullName>
    </submittedName>
</protein>
<evidence type="ECO:0000313" key="2">
    <source>
        <dbReference type="Proteomes" id="UP001147700"/>
    </source>
</evidence>
<evidence type="ECO:0000313" key="1">
    <source>
        <dbReference type="EMBL" id="MDA0141789.1"/>
    </source>
</evidence>
<sequence>MREAEDRLAFARMPKSLLSAAKRNCARLSRSAAGAVRHDRSGTLASFRQFVDSAVLSTNISAYKVAVFDEYQRVIDARSLATHKAGGDRAAGLRAFRASQAEWFTRRVRFEALWVDGRKLIYGAMNCGGLGPDEKYGPFCLTVADPMRCNPTAIGVFPGNTAERYVSLAGVVDRDRIDREIGPWEQRAAVAILELAPGVLGAHRHRWSEIVCSKDRFIEVVIAPGPELGQLTATRCRGTYLERLEALEFRKLAGEALTETETWELSAFHALQRWRRLHGVPVEAVA</sequence>
<gene>
    <name evidence="1" type="ORF">OJ962_30130</name>
</gene>
<dbReference type="Proteomes" id="UP001147700">
    <property type="component" value="Unassembled WGS sequence"/>
</dbReference>
<comment type="caution">
    <text evidence="1">The sequence shown here is derived from an EMBL/GenBank/DDBJ whole genome shotgun (WGS) entry which is preliminary data.</text>
</comment>
<accession>A0ABT4RT99</accession>
<name>A0ABT4RT99_9ACTN</name>
<reference evidence="1" key="1">
    <citation type="submission" date="2022-10" db="EMBL/GenBank/DDBJ databases">
        <title>The WGS of Solirubrobacter sp. CPCC 204708.</title>
        <authorList>
            <person name="Jiang Z."/>
        </authorList>
    </citation>
    <scope>NUCLEOTIDE SEQUENCE</scope>
    <source>
        <strain evidence="1">CPCC 204708</strain>
    </source>
</reference>
<dbReference type="RefSeq" id="WP_270006804.1">
    <property type="nucleotide sequence ID" value="NZ_JAPCID010000065.1"/>
</dbReference>